<keyword evidence="4" id="KW-1185">Reference proteome</keyword>
<dbReference type="InterPro" id="IPR036249">
    <property type="entry name" value="Thioredoxin-like_sf"/>
</dbReference>
<dbReference type="Pfam" id="PF01323">
    <property type="entry name" value="DSBA"/>
    <property type="match status" value="1"/>
</dbReference>
<evidence type="ECO:0000259" key="2">
    <source>
        <dbReference type="PROSITE" id="PS51352"/>
    </source>
</evidence>
<accession>A0A6L7G2Z0</accession>
<dbReference type="InterPro" id="IPR013766">
    <property type="entry name" value="Thioredoxin_domain"/>
</dbReference>
<feature type="signal peptide" evidence="1">
    <location>
        <begin position="1"/>
        <end position="29"/>
    </location>
</feature>
<feature type="chain" id="PRO_5027106004" evidence="1">
    <location>
        <begin position="30"/>
        <end position="254"/>
    </location>
</feature>
<dbReference type="InterPro" id="IPR051470">
    <property type="entry name" value="Thiol:disulfide_interchange"/>
</dbReference>
<keyword evidence="1" id="KW-0732">Signal</keyword>
<dbReference type="InterPro" id="IPR041205">
    <property type="entry name" value="ScsC_N"/>
</dbReference>
<protein>
    <submittedName>
        <fullName evidence="3">Thioredoxin domain-containing protein</fullName>
    </submittedName>
</protein>
<dbReference type="Gene3D" id="3.40.30.10">
    <property type="entry name" value="Glutaredoxin"/>
    <property type="match status" value="1"/>
</dbReference>
<dbReference type="Proteomes" id="UP000477911">
    <property type="component" value="Unassembled WGS sequence"/>
</dbReference>
<organism evidence="3 4">
    <name type="scientific">Pseudooceanicola albus</name>
    <dbReference type="NCBI Taxonomy" id="2692189"/>
    <lineage>
        <taxon>Bacteria</taxon>
        <taxon>Pseudomonadati</taxon>
        <taxon>Pseudomonadota</taxon>
        <taxon>Alphaproteobacteria</taxon>
        <taxon>Rhodobacterales</taxon>
        <taxon>Paracoccaceae</taxon>
        <taxon>Pseudooceanicola</taxon>
    </lineage>
</organism>
<sequence length="254" mass="27828">MTLKLLRSLFLAGTTALTLAPVAPMTATAAEMTEQEREDFRSEVRDYLLEHPEVIFEAVQAYKDQQEQNAAASDKTLVSQNQKAIFDDGFSWSGGNPDGDITLVEFMDYRCGYCRRAFQDVEKLIATDGNIRFVLKEFPILGPDSVTASRFAIATRLIAGNDAYKSVHDALMNFDGPYDDTGLGRLADGLGLDAQPILAAMETDPVNAEITANHKLAQVLNVSGTPTFVLPGTMLRGYLPLDGMRQVVADIRTE</sequence>
<dbReference type="CDD" id="cd03023">
    <property type="entry name" value="DsbA_Com1_like"/>
    <property type="match status" value="1"/>
</dbReference>
<dbReference type="PROSITE" id="PS51352">
    <property type="entry name" value="THIOREDOXIN_2"/>
    <property type="match status" value="1"/>
</dbReference>
<dbReference type="AlphaFoldDB" id="A0A6L7G2Z0"/>
<evidence type="ECO:0000313" key="4">
    <source>
        <dbReference type="Proteomes" id="UP000477911"/>
    </source>
</evidence>
<dbReference type="SUPFAM" id="SSF52833">
    <property type="entry name" value="Thioredoxin-like"/>
    <property type="match status" value="1"/>
</dbReference>
<dbReference type="PANTHER" id="PTHR35272">
    <property type="entry name" value="THIOL:DISULFIDE INTERCHANGE PROTEIN DSBC-RELATED"/>
    <property type="match status" value="1"/>
</dbReference>
<proteinExistence type="predicted"/>
<evidence type="ECO:0000256" key="1">
    <source>
        <dbReference type="SAM" id="SignalP"/>
    </source>
</evidence>
<dbReference type="RefSeq" id="WP_160891791.1">
    <property type="nucleotide sequence ID" value="NZ_WUMU01000003.1"/>
</dbReference>
<comment type="caution">
    <text evidence="3">The sequence shown here is derived from an EMBL/GenBank/DDBJ whole genome shotgun (WGS) entry which is preliminary data.</text>
</comment>
<reference evidence="3 4" key="1">
    <citation type="submission" date="2019-12" db="EMBL/GenBank/DDBJ databases">
        <authorList>
            <person name="Li M."/>
        </authorList>
    </citation>
    <scope>NUCLEOTIDE SEQUENCE [LARGE SCALE GENOMIC DNA]</scope>
    <source>
        <strain evidence="3 4">GBMRC 2024</strain>
    </source>
</reference>
<dbReference type="PANTHER" id="PTHR35272:SF3">
    <property type="entry name" value="THIOL:DISULFIDE INTERCHANGE PROTEIN DSBC"/>
    <property type="match status" value="1"/>
</dbReference>
<dbReference type="EMBL" id="WUMU01000003">
    <property type="protein sequence ID" value="MXN16953.1"/>
    <property type="molecule type" value="Genomic_DNA"/>
</dbReference>
<dbReference type="InterPro" id="IPR001853">
    <property type="entry name" value="DSBA-like_thioredoxin_dom"/>
</dbReference>
<gene>
    <name evidence="3" type="ORF">GR170_03830</name>
</gene>
<dbReference type="Pfam" id="PF18312">
    <property type="entry name" value="ScsC_N"/>
    <property type="match status" value="1"/>
</dbReference>
<evidence type="ECO:0000313" key="3">
    <source>
        <dbReference type="EMBL" id="MXN16953.1"/>
    </source>
</evidence>
<dbReference type="GO" id="GO:0016491">
    <property type="term" value="F:oxidoreductase activity"/>
    <property type="evidence" value="ECO:0007669"/>
    <property type="project" value="InterPro"/>
</dbReference>
<feature type="domain" description="Thioredoxin" evidence="2">
    <location>
        <begin position="66"/>
        <end position="253"/>
    </location>
</feature>
<name>A0A6L7G2Z0_9RHOB</name>